<dbReference type="AlphaFoldDB" id="A5AXP9"/>
<dbReference type="EMBL" id="AM439405">
    <property type="protein sequence ID" value="CAN80548.1"/>
    <property type="molecule type" value="Genomic_DNA"/>
</dbReference>
<feature type="compositionally biased region" description="Basic and acidic residues" evidence="1">
    <location>
        <begin position="62"/>
        <end position="91"/>
    </location>
</feature>
<accession>A5AXP9</accession>
<reference evidence="2" key="1">
    <citation type="journal article" date="2007" name="PLoS ONE">
        <title>The first genome sequence of an elite grapevine cultivar (Pinot noir Vitis vinifera L.): coping with a highly heterozygous genome.</title>
        <authorList>
            <person name="Velasco R."/>
            <person name="Zharkikh A."/>
            <person name="Troggio M."/>
            <person name="Cartwright D.A."/>
            <person name="Cestaro A."/>
            <person name="Pruss D."/>
            <person name="Pindo M."/>
            <person name="FitzGerald L.M."/>
            <person name="Vezzulli S."/>
            <person name="Reid J."/>
            <person name="Malacarne G."/>
            <person name="Iliev D."/>
            <person name="Coppola G."/>
            <person name="Wardell B."/>
            <person name="Micheletti D."/>
            <person name="Macalma T."/>
            <person name="Facci M."/>
            <person name="Mitchell J.T."/>
            <person name="Perazzolli M."/>
            <person name="Eldredge G."/>
            <person name="Gatto P."/>
            <person name="Oyzerski R."/>
            <person name="Moretto M."/>
            <person name="Gutin N."/>
            <person name="Stefanini M."/>
            <person name="Chen Y."/>
            <person name="Segala C."/>
            <person name="Davenport C."/>
            <person name="Dematte L."/>
            <person name="Mraz A."/>
            <person name="Battilana J."/>
            <person name="Stormo K."/>
            <person name="Costa F."/>
            <person name="Tao Q."/>
            <person name="Si-Ammour A."/>
            <person name="Harkins T."/>
            <person name="Lackey A."/>
            <person name="Perbost C."/>
            <person name="Taillon B."/>
            <person name="Stella A."/>
            <person name="Solovyev V."/>
            <person name="Fawcett J.A."/>
            <person name="Sterck L."/>
            <person name="Vandepoele K."/>
            <person name="Grando S.M."/>
            <person name="Toppo S."/>
            <person name="Moser C."/>
            <person name="Lanchbury J."/>
            <person name="Bogden R."/>
            <person name="Skolnick M."/>
            <person name="Sgaramella V."/>
            <person name="Bhatnagar S.K."/>
            <person name="Fontana P."/>
            <person name="Gutin A."/>
            <person name="Van de Peer Y."/>
            <person name="Salamini F."/>
            <person name="Viola R."/>
        </authorList>
    </citation>
    <scope>NUCLEOTIDE SEQUENCE</scope>
</reference>
<protein>
    <submittedName>
        <fullName evidence="2">Uncharacterized protein</fullName>
    </submittedName>
</protein>
<sequence>MEKKRSCRAWRGREAAPKPRRWRGSPVGGGRNGKKAKNREKNGDAGLGEDCRRARRPRRRRTSLERCRKWPESEPRAVTRRRVGDSPEEKSGAWGRVRFRLPVGFPLACRSASGVSEYVVVARKRGRRKISPEKVAGVVEIRRR</sequence>
<evidence type="ECO:0000256" key="1">
    <source>
        <dbReference type="SAM" id="MobiDB-lite"/>
    </source>
</evidence>
<proteinExistence type="predicted"/>
<name>A5AXP9_VITVI</name>
<evidence type="ECO:0000313" key="2">
    <source>
        <dbReference type="EMBL" id="CAN80548.1"/>
    </source>
</evidence>
<feature type="compositionally biased region" description="Basic residues" evidence="1">
    <location>
        <begin position="1"/>
        <end position="10"/>
    </location>
</feature>
<organism evidence="2">
    <name type="scientific">Vitis vinifera</name>
    <name type="common">Grape</name>
    <dbReference type="NCBI Taxonomy" id="29760"/>
    <lineage>
        <taxon>Eukaryota</taxon>
        <taxon>Viridiplantae</taxon>
        <taxon>Streptophyta</taxon>
        <taxon>Embryophyta</taxon>
        <taxon>Tracheophyta</taxon>
        <taxon>Spermatophyta</taxon>
        <taxon>Magnoliopsida</taxon>
        <taxon>eudicotyledons</taxon>
        <taxon>Gunneridae</taxon>
        <taxon>Pentapetalae</taxon>
        <taxon>rosids</taxon>
        <taxon>Vitales</taxon>
        <taxon>Vitaceae</taxon>
        <taxon>Viteae</taxon>
        <taxon>Vitis</taxon>
    </lineage>
</organism>
<feature type="region of interest" description="Disordered" evidence="1">
    <location>
        <begin position="1"/>
        <end position="93"/>
    </location>
</feature>
<gene>
    <name evidence="2" type="ORF">VITISV_010899</name>
</gene>